<dbReference type="Proteomes" id="UP001283361">
    <property type="component" value="Unassembled WGS sequence"/>
</dbReference>
<comment type="caution">
    <text evidence="1">The sequence shown here is derived from an EMBL/GenBank/DDBJ whole genome shotgun (WGS) entry which is preliminary data.</text>
</comment>
<accession>A0AAE1CVX7</accession>
<name>A0AAE1CVX7_9GAST</name>
<dbReference type="EMBL" id="JAWDGP010006500">
    <property type="protein sequence ID" value="KAK3739871.1"/>
    <property type="molecule type" value="Genomic_DNA"/>
</dbReference>
<evidence type="ECO:0000313" key="1">
    <source>
        <dbReference type="EMBL" id="KAK3739871.1"/>
    </source>
</evidence>
<dbReference type="AlphaFoldDB" id="A0AAE1CVX7"/>
<gene>
    <name evidence="1" type="ORF">RRG08_020315</name>
</gene>
<evidence type="ECO:0000313" key="2">
    <source>
        <dbReference type="Proteomes" id="UP001283361"/>
    </source>
</evidence>
<protein>
    <submittedName>
        <fullName evidence="1">Uncharacterized protein</fullName>
    </submittedName>
</protein>
<keyword evidence="2" id="KW-1185">Reference proteome</keyword>
<proteinExistence type="predicted"/>
<sequence>MPSKCFNCRAHQRFWEGIQHVLKCRCESMEREENFSSDFILISFLSSICRAASLVLRRVSTSDPYNYLLILYLRSGALVRISYTPVSDSEFEKISAKTH</sequence>
<reference evidence="1" key="1">
    <citation type="journal article" date="2023" name="G3 (Bethesda)">
        <title>A reference genome for the long-term kleptoplast-retaining sea slug Elysia crispata morphotype clarki.</title>
        <authorList>
            <person name="Eastman K.E."/>
            <person name="Pendleton A.L."/>
            <person name="Shaikh M.A."/>
            <person name="Suttiyut T."/>
            <person name="Ogas R."/>
            <person name="Tomko P."/>
            <person name="Gavelis G."/>
            <person name="Widhalm J.R."/>
            <person name="Wisecaver J.H."/>
        </authorList>
    </citation>
    <scope>NUCLEOTIDE SEQUENCE</scope>
    <source>
        <strain evidence="1">ECLA1</strain>
    </source>
</reference>
<organism evidence="1 2">
    <name type="scientific">Elysia crispata</name>
    <name type="common">lettuce slug</name>
    <dbReference type="NCBI Taxonomy" id="231223"/>
    <lineage>
        <taxon>Eukaryota</taxon>
        <taxon>Metazoa</taxon>
        <taxon>Spiralia</taxon>
        <taxon>Lophotrochozoa</taxon>
        <taxon>Mollusca</taxon>
        <taxon>Gastropoda</taxon>
        <taxon>Heterobranchia</taxon>
        <taxon>Euthyneura</taxon>
        <taxon>Panpulmonata</taxon>
        <taxon>Sacoglossa</taxon>
        <taxon>Placobranchoidea</taxon>
        <taxon>Plakobranchidae</taxon>
        <taxon>Elysia</taxon>
    </lineage>
</organism>